<feature type="site" description="Important for substrate specificity" evidence="3">
    <location>
        <position position="68"/>
    </location>
</feature>
<accession>A0A5D6WA68</accession>
<dbReference type="GO" id="GO:0009117">
    <property type="term" value="P:nucleotide metabolic process"/>
    <property type="evidence" value="ECO:0007669"/>
    <property type="project" value="UniProtKB-KW"/>
</dbReference>
<feature type="site" description="Important for substrate specificity" evidence="3">
    <location>
        <position position="10"/>
    </location>
</feature>
<name>A0A5D6WA68_9FIRM</name>
<dbReference type="GO" id="GO:0036218">
    <property type="term" value="F:dTTP diphosphatase activity"/>
    <property type="evidence" value="ECO:0007669"/>
    <property type="project" value="RHEA"/>
</dbReference>
<reference evidence="4 5" key="1">
    <citation type="submission" date="2019-08" db="EMBL/GenBank/DDBJ databases">
        <title>Selenomonas sp. mPRGC5 and Selenomonas sp. mPRGC8 isolated from ruminal fluid of dairy goat (Capra hircus).</title>
        <authorList>
            <person name="Poothong S."/>
            <person name="Nuengjamnong C."/>
            <person name="Tanasupawat S."/>
        </authorList>
    </citation>
    <scope>NUCLEOTIDE SEQUENCE [LARGE SCALE GENOMIC DNA]</scope>
    <source>
        <strain evidence="5">mPRGC5</strain>
    </source>
</reference>
<comment type="catalytic activity">
    <reaction evidence="3">
        <text>UTP + H2O = UMP + diphosphate + H(+)</text>
        <dbReference type="Rhea" id="RHEA:29395"/>
        <dbReference type="ChEBI" id="CHEBI:15377"/>
        <dbReference type="ChEBI" id="CHEBI:15378"/>
        <dbReference type="ChEBI" id="CHEBI:33019"/>
        <dbReference type="ChEBI" id="CHEBI:46398"/>
        <dbReference type="ChEBI" id="CHEBI:57865"/>
        <dbReference type="EC" id="3.6.1.9"/>
    </reaction>
</comment>
<comment type="caution">
    <text evidence="4">The sequence shown here is derived from an EMBL/GenBank/DDBJ whole genome shotgun (WGS) entry which is preliminary data.</text>
</comment>
<evidence type="ECO:0000256" key="1">
    <source>
        <dbReference type="ARBA" id="ARBA00001968"/>
    </source>
</evidence>
<comment type="function">
    <text evidence="3">Nucleoside triphosphate pyrophosphatase that hydrolyzes dTTP and UTP. May have a dual role in cell division arrest and in preventing the incorporation of modified nucleotides into cellular nucleic acids.</text>
</comment>
<dbReference type="EMBL" id="VTOY01000003">
    <property type="protein sequence ID" value="TYZ23514.1"/>
    <property type="molecule type" value="Genomic_DNA"/>
</dbReference>
<dbReference type="InterPro" id="IPR003697">
    <property type="entry name" value="Maf-like"/>
</dbReference>
<protein>
    <recommendedName>
        <fullName evidence="3">dTTP/UTP pyrophosphatase</fullName>
        <shortName evidence="3">dTTPase/UTPase</shortName>
        <ecNumber evidence="3">3.6.1.9</ecNumber>
    </recommendedName>
    <alternativeName>
        <fullName evidence="3">Nucleoside triphosphate pyrophosphatase</fullName>
    </alternativeName>
    <alternativeName>
        <fullName evidence="3">Nucleotide pyrophosphatase</fullName>
        <shortName evidence="3">Nucleotide PPase</shortName>
    </alternativeName>
</protein>
<feature type="site" description="Important for substrate specificity" evidence="3">
    <location>
        <position position="150"/>
    </location>
</feature>
<comment type="similarity">
    <text evidence="3">Belongs to the Maf family. YhdE subfamily.</text>
</comment>
<dbReference type="OrthoDB" id="9807767at2"/>
<evidence type="ECO:0000313" key="4">
    <source>
        <dbReference type="EMBL" id="TYZ23514.1"/>
    </source>
</evidence>
<dbReference type="CDD" id="cd00555">
    <property type="entry name" value="Maf"/>
    <property type="match status" value="1"/>
</dbReference>
<evidence type="ECO:0000256" key="3">
    <source>
        <dbReference type="HAMAP-Rule" id="MF_00528"/>
    </source>
</evidence>
<evidence type="ECO:0000313" key="5">
    <source>
        <dbReference type="Proteomes" id="UP000323646"/>
    </source>
</evidence>
<comment type="cofactor">
    <cofactor evidence="1 3">
        <name>a divalent metal cation</name>
        <dbReference type="ChEBI" id="CHEBI:60240"/>
    </cofactor>
</comment>
<dbReference type="Gene3D" id="3.90.950.10">
    <property type="match status" value="1"/>
</dbReference>
<dbReference type="GO" id="GO:0036221">
    <property type="term" value="F:UTP diphosphatase activity"/>
    <property type="evidence" value="ECO:0007669"/>
    <property type="project" value="RHEA"/>
</dbReference>
<organism evidence="4 5">
    <name type="scientific">Selenomonas ruminis</name>
    <dbReference type="NCBI Taxonomy" id="2593411"/>
    <lineage>
        <taxon>Bacteria</taxon>
        <taxon>Bacillati</taxon>
        <taxon>Bacillota</taxon>
        <taxon>Negativicutes</taxon>
        <taxon>Selenomonadales</taxon>
        <taxon>Selenomonadaceae</taxon>
        <taxon>Selenomonas</taxon>
    </lineage>
</organism>
<dbReference type="PANTHER" id="PTHR43213">
    <property type="entry name" value="BIFUNCTIONAL DTTP/UTP PYROPHOSPHATASE/METHYLTRANSFERASE PROTEIN-RELATED"/>
    <property type="match status" value="1"/>
</dbReference>
<dbReference type="PIRSF" id="PIRSF006305">
    <property type="entry name" value="Maf"/>
    <property type="match status" value="1"/>
</dbReference>
<feature type="active site" description="Proton acceptor" evidence="3">
    <location>
        <position position="67"/>
    </location>
</feature>
<dbReference type="SUPFAM" id="SSF52972">
    <property type="entry name" value="ITPase-like"/>
    <property type="match status" value="1"/>
</dbReference>
<dbReference type="AlphaFoldDB" id="A0A5D6WA68"/>
<dbReference type="HAMAP" id="MF_00528">
    <property type="entry name" value="Maf"/>
    <property type="match status" value="1"/>
</dbReference>
<proteinExistence type="inferred from homology"/>
<gene>
    <name evidence="4" type="ORF">FZ040_06485</name>
</gene>
<dbReference type="InterPro" id="IPR029001">
    <property type="entry name" value="ITPase-like_fam"/>
</dbReference>
<keyword evidence="3" id="KW-0963">Cytoplasm</keyword>
<comment type="subcellular location">
    <subcellularLocation>
        <location evidence="3">Cytoplasm</location>
    </subcellularLocation>
</comment>
<dbReference type="GO" id="GO:0005737">
    <property type="term" value="C:cytoplasm"/>
    <property type="evidence" value="ECO:0007669"/>
    <property type="project" value="UniProtKB-SubCell"/>
</dbReference>
<dbReference type="NCBIfam" id="TIGR00172">
    <property type="entry name" value="maf"/>
    <property type="match status" value="1"/>
</dbReference>
<evidence type="ECO:0000256" key="2">
    <source>
        <dbReference type="ARBA" id="ARBA00022801"/>
    </source>
</evidence>
<dbReference type="PANTHER" id="PTHR43213:SF5">
    <property type="entry name" value="BIFUNCTIONAL DTTP_UTP PYROPHOSPHATASE_METHYLTRANSFERASE PROTEIN-RELATED"/>
    <property type="match status" value="1"/>
</dbReference>
<comment type="caution">
    <text evidence="3">Lacks conserved residue(s) required for the propagation of feature annotation.</text>
</comment>
<keyword evidence="3" id="KW-0546">Nucleotide metabolism</keyword>
<dbReference type="EC" id="3.6.1.9" evidence="3"/>
<dbReference type="RefSeq" id="WP_149171248.1">
    <property type="nucleotide sequence ID" value="NZ_VTOY01000003.1"/>
</dbReference>
<dbReference type="Pfam" id="PF02545">
    <property type="entry name" value="Maf"/>
    <property type="match status" value="1"/>
</dbReference>
<keyword evidence="2 3" id="KW-0378">Hydrolase</keyword>
<dbReference type="Proteomes" id="UP000323646">
    <property type="component" value="Unassembled WGS sequence"/>
</dbReference>
<keyword evidence="5" id="KW-1185">Reference proteome</keyword>
<comment type="catalytic activity">
    <reaction evidence="3">
        <text>dTTP + H2O = dTMP + diphosphate + H(+)</text>
        <dbReference type="Rhea" id="RHEA:28534"/>
        <dbReference type="ChEBI" id="CHEBI:15377"/>
        <dbReference type="ChEBI" id="CHEBI:15378"/>
        <dbReference type="ChEBI" id="CHEBI:33019"/>
        <dbReference type="ChEBI" id="CHEBI:37568"/>
        <dbReference type="ChEBI" id="CHEBI:63528"/>
        <dbReference type="EC" id="3.6.1.9"/>
    </reaction>
</comment>
<sequence length="196" mass="20913">MIILASGSPRRKELLEQIGAGFEVLVSDAAEESGDLLEPEELVRINAVAKAKAVAAEHPERPVLGADTVVSLDGHTYGKPCDKTEACRMLAAFSGRTHQVSTGIALVVKGKVYADVVTTRVTFGDMTEEEIDRYVDTGEPLDKAGAYAVQGIAARFIEKIEGSYSNVVGLPLYAVTQLARKAGVDLYDNHGEGFTS</sequence>